<reference evidence="4" key="1">
    <citation type="journal article" date="2021" name="Nat. Commun.">
        <title>Genetic determinants of endophytism in the Arabidopsis root mycobiome.</title>
        <authorList>
            <person name="Mesny F."/>
            <person name="Miyauchi S."/>
            <person name="Thiergart T."/>
            <person name="Pickel B."/>
            <person name="Atanasova L."/>
            <person name="Karlsson M."/>
            <person name="Huettel B."/>
            <person name="Barry K.W."/>
            <person name="Haridas S."/>
            <person name="Chen C."/>
            <person name="Bauer D."/>
            <person name="Andreopoulos W."/>
            <person name="Pangilinan J."/>
            <person name="LaButti K."/>
            <person name="Riley R."/>
            <person name="Lipzen A."/>
            <person name="Clum A."/>
            <person name="Drula E."/>
            <person name="Henrissat B."/>
            <person name="Kohler A."/>
            <person name="Grigoriev I.V."/>
            <person name="Martin F.M."/>
            <person name="Hacquard S."/>
        </authorList>
    </citation>
    <scope>NUCLEOTIDE SEQUENCE</scope>
    <source>
        <strain evidence="4">MPI-CAGE-CH-0230</strain>
    </source>
</reference>
<dbReference type="InterPro" id="IPR036770">
    <property type="entry name" value="Ankyrin_rpt-contain_sf"/>
</dbReference>
<evidence type="ECO:0000256" key="2">
    <source>
        <dbReference type="ARBA" id="ARBA00023043"/>
    </source>
</evidence>
<dbReference type="Gene3D" id="1.25.40.20">
    <property type="entry name" value="Ankyrin repeat-containing domain"/>
    <property type="match status" value="1"/>
</dbReference>
<evidence type="ECO:0000256" key="1">
    <source>
        <dbReference type="ARBA" id="ARBA00022737"/>
    </source>
</evidence>
<feature type="non-terminal residue" evidence="4">
    <location>
        <position position="1"/>
    </location>
</feature>
<accession>A0A9P9BIV6</accession>
<comment type="caution">
    <text evidence="4">The sequence shown here is derived from an EMBL/GenBank/DDBJ whole genome shotgun (WGS) entry which is preliminary data.</text>
</comment>
<keyword evidence="5" id="KW-1185">Reference proteome</keyword>
<dbReference type="AlphaFoldDB" id="A0A9P9BIV6"/>
<sequence length="109" mass="11681">IVKLLLEKEADVKAQGGFYGNALQAASARGHAEIVRLLIEDGANANHPDPLGRTSLFLSSWFGHLGVVRTLLSNRGTDYNATDWRGSTAFHAAVRHGNSRVVSLLLSTG</sequence>
<dbReference type="PROSITE" id="PS50297">
    <property type="entry name" value="ANK_REP_REGION"/>
    <property type="match status" value="2"/>
</dbReference>
<gene>
    <name evidence="4" type="ORF">B0I36DRAFT_202751</name>
</gene>
<feature type="non-terminal residue" evidence="4">
    <location>
        <position position="109"/>
    </location>
</feature>
<evidence type="ECO:0000256" key="3">
    <source>
        <dbReference type="PROSITE-ProRule" id="PRU00023"/>
    </source>
</evidence>
<dbReference type="InterPro" id="IPR002110">
    <property type="entry name" value="Ankyrin_rpt"/>
</dbReference>
<organism evidence="4 5">
    <name type="scientific">Microdochium trichocladiopsis</name>
    <dbReference type="NCBI Taxonomy" id="1682393"/>
    <lineage>
        <taxon>Eukaryota</taxon>
        <taxon>Fungi</taxon>
        <taxon>Dikarya</taxon>
        <taxon>Ascomycota</taxon>
        <taxon>Pezizomycotina</taxon>
        <taxon>Sordariomycetes</taxon>
        <taxon>Xylariomycetidae</taxon>
        <taxon>Xylariales</taxon>
        <taxon>Microdochiaceae</taxon>
        <taxon>Microdochium</taxon>
    </lineage>
</organism>
<dbReference type="RefSeq" id="XP_046005745.1">
    <property type="nucleotide sequence ID" value="XM_046148788.1"/>
</dbReference>
<protein>
    <submittedName>
        <fullName evidence="4">Ankyrin repeat-containing domain protein</fullName>
    </submittedName>
</protein>
<dbReference type="Pfam" id="PF00023">
    <property type="entry name" value="Ank"/>
    <property type="match status" value="1"/>
</dbReference>
<dbReference type="SMART" id="SM00248">
    <property type="entry name" value="ANK"/>
    <property type="match status" value="3"/>
</dbReference>
<dbReference type="Proteomes" id="UP000756346">
    <property type="component" value="Unassembled WGS sequence"/>
</dbReference>
<dbReference type="OrthoDB" id="4772757at2759"/>
<feature type="repeat" description="ANK" evidence="3">
    <location>
        <begin position="21"/>
        <end position="50"/>
    </location>
</feature>
<keyword evidence="1" id="KW-0677">Repeat</keyword>
<name>A0A9P9BIV6_9PEZI</name>
<dbReference type="PANTHER" id="PTHR24198:SF165">
    <property type="entry name" value="ANKYRIN REPEAT-CONTAINING PROTEIN-RELATED"/>
    <property type="match status" value="1"/>
</dbReference>
<dbReference type="EMBL" id="JAGTJQ010000012">
    <property type="protein sequence ID" value="KAH7016121.1"/>
    <property type="molecule type" value="Genomic_DNA"/>
</dbReference>
<evidence type="ECO:0000313" key="5">
    <source>
        <dbReference type="Proteomes" id="UP000756346"/>
    </source>
</evidence>
<feature type="repeat" description="ANK" evidence="3">
    <location>
        <begin position="85"/>
        <end position="109"/>
    </location>
</feature>
<proteinExistence type="predicted"/>
<keyword evidence="2 3" id="KW-0040">ANK repeat</keyword>
<dbReference type="PANTHER" id="PTHR24198">
    <property type="entry name" value="ANKYRIN REPEAT AND PROTEIN KINASE DOMAIN-CONTAINING PROTEIN"/>
    <property type="match status" value="1"/>
</dbReference>
<dbReference type="Pfam" id="PF12796">
    <property type="entry name" value="Ank_2"/>
    <property type="match status" value="1"/>
</dbReference>
<dbReference type="SUPFAM" id="SSF48403">
    <property type="entry name" value="Ankyrin repeat"/>
    <property type="match status" value="1"/>
</dbReference>
<evidence type="ECO:0000313" key="4">
    <source>
        <dbReference type="EMBL" id="KAH7016121.1"/>
    </source>
</evidence>
<dbReference type="PROSITE" id="PS50088">
    <property type="entry name" value="ANK_REPEAT"/>
    <property type="match status" value="2"/>
</dbReference>
<dbReference type="GeneID" id="70178334"/>